<dbReference type="AlphaFoldDB" id="A0A6G6WJZ3"/>
<dbReference type="EMBL" id="CP049257">
    <property type="protein sequence ID" value="QIG45477.1"/>
    <property type="molecule type" value="Genomic_DNA"/>
</dbReference>
<organism evidence="2 3">
    <name type="scientific">Nocardioides anomalus</name>
    <dbReference type="NCBI Taxonomy" id="2712223"/>
    <lineage>
        <taxon>Bacteria</taxon>
        <taxon>Bacillati</taxon>
        <taxon>Actinomycetota</taxon>
        <taxon>Actinomycetes</taxon>
        <taxon>Propionibacteriales</taxon>
        <taxon>Nocardioidaceae</taxon>
        <taxon>Nocardioides</taxon>
    </lineage>
</organism>
<dbReference type="Gene3D" id="3.40.430.10">
    <property type="entry name" value="Dihydrofolate Reductase, subunit A"/>
    <property type="match status" value="1"/>
</dbReference>
<dbReference type="RefSeq" id="WP_165238093.1">
    <property type="nucleotide sequence ID" value="NZ_CP049257.1"/>
</dbReference>
<dbReference type="GO" id="GO:0008703">
    <property type="term" value="F:5-amino-6-(5-phosphoribosylamino)uracil reductase activity"/>
    <property type="evidence" value="ECO:0007669"/>
    <property type="project" value="InterPro"/>
</dbReference>
<dbReference type="InterPro" id="IPR024072">
    <property type="entry name" value="DHFR-like_dom_sf"/>
</dbReference>
<proteinExistence type="predicted"/>
<feature type="domain" description="Bacterial bifunctional deaminase-reductase C-terminal" evidence="1">
    <location>
        <begin position="2"/>
        <end position="191"/>
    </location>
</feature>
<keyword evidence="3" id="KW-1185">Reference proteome</keyword>
<evidence type="ECO:0000259" key="1">
    <source>
        <dbReference type="Pfam" id="PF01872"/>
    </source>
</evidence>
<dbReference type="PANTHER" id="PTHR38011:SF12">
    <property type="entry name" value="BIFUNCTIONAL DEAMINASE-REDUCTASE DOMAIN PROTEIN"/>
    <property type="match status" value="1"/>
</dbReference>
<accession>A0A6G6WJZ3</accession>
<evidence type="ECO:0000313" key="2">
    <source>
        <dbReference type="EMBL" id="QIG45477.1"/>
    </source>
</evidence>
<dbReference type="Proteomes" id="UP000502996">
    <property type="component" value="Chromosome"/>
</dbReference>
<dbReference type="Pfam" id="PF01872">
    <property type="entry name" value="RibD_C"/>
    <property type="match status" value="1"/>
</dbReference>
<reference evidence="2 3" key="1">
    <citation type="submission" date="2020-02" db="EMBL/GenBank/DDBJ databases">
        <title>Full genome sequence of Nocardioides sp. R-3366.</title>
        <authorList>
            <person name="Im W.-T."/>
        </authorList>
    </citation>
    <scope>NUCLEOTIDE SEQUENCE [LARGE SCALE GENOMIC DNA]</scope>
    <source>
        <strain evidence="2 3">R-3366</strain>
    </source>
</reference>
<evidence type="ECO:0000313" key="3">
    <source>
        <dbReference type="Proteomes" id="UP000502996"/>
    </source>
</evidence>
<sequence length="204" mass="22396">MPQVTAHVSISLDGFIAGPDQSQEHPLGRRGHELHFWHMPGGSDHEVDRAMAERIMAPRGAYVMGRNMYGPVRGPWESWGDGEMWQGWWGEEPPYHAPVFVLTHHPHDPVELRGTTFHFVPSFEEAMERALEAAGDETVTIAGGASAVRQGLAAGVVDQIMLNHAPVVLGSGESVFTGLPDLQLRPVEVHASPYATHVVYDVVR</sequence>
<dbReference type="InterPro" id="IPR050765">
    <property type="entry name" value="Riboflavin_Biosynth_HTPR"/>
</dbReference>
<dbReference type="KEGG" id="nano:G5V58_24445"/>
<dbReference type="InterPro" id="IPR002734">
    <property type="entry name" value="RibDG_C"/>
</dbReference>
<gene>
    <name evidence="2" type="ORF">G5V58_24445</name>
</gene>
<dbReference type="SUPFAM" id="SSF53597">
    <property type="entry name" value="Dihydrofolate reductase-like"/>
    <property type="match status" value="1"/>
</dbReference>
<protein>
    <submittedName>
        <fullName evidence="2">Dihydrofolate reductase</fullName>
    </submittedName>
</protein>
<name>A0A6G6WJZ3_9ACTN</name>
<dbReference type="PANTHER" id="PTHR38011">
    <property type="entry name" value="DIHYDROFOLATE REDUCTASE FAMILY PROTEIN (AFU_ORTHOLOGUE AFUA_8G06820)"/>
    <property type="match status" value="1"/>
</dbReference>
<dbReference type="GO" id="GO:0009231">
    <property type="term" value="P:riboflavin biosynthetic process"/>
    <property type="evidence" value="ECO:0007669"/>
    <property type="project" value="InterPro"/>
</dbReference>